<dbReference type="RefSeq" id="WP_310305551.1">
    <property type="nucleotide sequence ID" value="NZ_BAAAPS010000005.1"/>
</dbReference>
<accession>A0ABU2C0K6</accession>
<sequence>MTPSAVVWDLGNVLIDWQPALAVAEGVGDDEARRFLSGFDFLAWNHRMDAGETTWQDAEDELARTHPQWAAHARAYRAHFAHSLAGEVPGTRALVETLHAAGVRQWGLTNWSEELYPHAPGRFEVLALLEDVVVSGRERLAKPDPRIFAVLVERTGLAAGDLVLVDDRPANVAAGVAAGLHGVVFTDADALRVDLRALGLPA</sequence>
<dbReference type="SFLD" id="SFLDG01129">
    <property type="entry name" value="C1.5:_HAD__Beta-PGM__Phosphata"/>
    <property type="match status" value="1"/>
</dbReference>
<dbReference type="SUPFAM" id="SSF56784">
    <property type="entry name" value="HAD-like"/>
    <property type="match status" value="1"/>
</dbReference>
<dbReference type="InterPro" id="IPR006439">
    <property type="entry name" value="HAD-SF_hydro_IA"/>
</dbReference>
<dbReference type="PANTHER" id="PTHR43611">
    <property type="entry name" value="ALPHA-D-GLUCOSE 1-PHOSPHATE PHOSPHATASE"/>
    <property type="match status" value="1"/>
</dbReference>
<keyword evidence="1" id="KW-0378">Hydrolase</keyword>
<dbReference type="Proteomes" id="UP001183648">
    <property type="component" value="Unassembled WGS sequence"/>
</dbReference>
<dbReference type="NCBIfam" id="TIGR01509">
    <property type="entry name" value="HAD-SF-IA-v3"/>
    <property type="match status" value="1"/>
</dbReference>
<dbReference type="InterPro" id="IPR023214">
    <property type="entry name" value="HAD_sf"/>
</dbReference>
<evidence type="ECO:0000313" key="2">
    <source>
        <dbReference type="Proteomes" id="UP001183648"/>
    </source>
</evidence>
<reference evidence="1 2" key="1">
    <citation type="submission" date="2023-07" db="EMBL/GenBank/DDBJ databases">
        <title>Sequencing the genomes of 1000 actinobacteria strains.</title>
        <authorList>
            <person name="Klenk H.-P."/>
        </authorList>
    </citation>
    <scope>NUCLEOTIDE SEQUENCE [LARGE SCALE GENOMIC DNA]</scope>
    <source>
        <strain evidence="1 2">DSM 19426</strain>
    </source>
</reference>
<name>A0ABU2C0K6_9ACTN</name>
<dbReference type="InterPro" id="IPR036412">
    <property type="entry name" value="HAD-like_sf"/>
</dbReference>
<organism evidence="1 2">
    <name type="scientific">Nocardioides marmoribigeumensis</name>
    <dbReference type="NCBI Taxonomy" id="433649"/>
    <lineage>
        <taxon>Bacteria</taxon>
        <taxon>Bacillati</taxon>
        <taxon>Actinomycetota</taxon>
        <taxon>Actinomycetes</taxon>
        <taxon>Propionibacteriales</taxon>
        <taxon>Nocardioidaceae</taxon>
        <taxon>Nocardioides</taxon>
    </lineage>
</organism>
<dbReference type="EMBL" id="JAVDYG010000001">
    <property type="protein sequence ID" value="MDR7364187.1"/>
    <property type="molecule type" value="Genomic_DNA"/>
</dbReference>
<protein>
    <submittedName>
        <fullName evidence="1">2-haloacid dehalogenase</fullName>
        <ecNumber evidence="1">3.8.1.2</ecNumber>
    </submittedName>
</protein>
<dbReference type="SFLD" id="SFLDS00003">
    <property type="entry name" value="Haloacid_Dehalogenase"/>
    <property type="match status" value="1"/>
</dbReference>
<dbReference type="GO" id="GO:0018784">
    <property type="term" value="F:(S)-2-haloacid dehalogenase activity"/>
    <property type="evidence" value="ECO:0007669"/>
    <property type="project" value="UniProtKB-EC"/>
</dbReference>
<evidence type="ECO:0000313" key="1">
    <source>
        <dbReference type="EMBL" id="MDR7364187.1"/>
    </source>
</evidence>
<dbReference type="PANTHER" id="PTHR43611:SF3">
    <property type="entry name" value="FLAVIN MONONUCLEOTIDE HYDROLASE 1, CHLOROPLATIC"/>
    <property type="match status" value="1"/>
</dbReference>
<dbReference type="EC" id="3.8.1.2" evidence="1"/>
<keyword evidence="2" id="KW-1185">Reference proteome</keyword>
<proteinExistence type="predicted"/>
<dbReference type="Pfam" id="PF00702">
    <property type="entry name" value="Hydrolase"/>
    <property type="match status" value="1"/>
</dbReference>
<dbReference type="Gene3D" id="3.40.50.1000">
    <property type="entry name" value="HAD superfamily/HAD-like"/>
    <property type="match status" value="1"/>
</dbReference>
<gene>
    <name evidence="1" type="ORF">J2S63_003740</name>
</gene>
<comment type="caution">
    <text evidence="1">The sequence shown here is derived from an EMBL/GenBank/DDBJ whole genome shotgun (WGS) entry which is preliminary data.</text>
</comment>